<evidence type="ECO:0000256" key="7">
    <source>
        <dbReference type="ARBA" id="ARBA00022989"/>
    </source>
</evidence>
<dbReference type="GO" id="GO:0015711">
    <property type="term" value="P:organic anion transport"/>
    <property type="evidence" value="ECO:0007669"/>
    <property type="project" value="UniProtKB-ARBA"/>
</dbReference>
<keyword evidence="4 14" id="KW-0812">Transmembrane</keyword>
<dbReference type="Gene3D" id="1.50.40.10">
    <property type="entry name" value="Mitochondrial carrier domain"/>
    <property type="match status" value="1"/>
</dbReference>
<comment type="function">
    <text evidence="11">Facilitates flavin adenine dinucleotide (FAD) translocation across the mitochondrial inner membrane into the mitochondrial matrix where it acts as a redox cofactor to assist flavoenzyme activities in fundamental metabolic processes including fatty acid beta-oxidation, amino acid and choline metabolism as well as mitochondrial electron transportation. In particular, provides FAD to DLD dehydrogenase of the glycine cleavage system, part of mitochondrial one-carbon metabolic pathway involved in neural tube closure in early embryogenesis.</text>
</comment>
<evidence type="ECO:0000256" key="13">
    <source>
        <dbReference type="ARBA" id="ARBA00079992"/>
    </source>
</evidence>
<dbReference type="FunFam" id="1.50.40.10:FF:000025">
    <property type="entry name" value="mitochondrial folate transporter/carrier"/>
    <property type="match status" value="1"/>
</dbReference>
<dbReference type="EMBL" id="CALNXJ010000035">
    <property type="protein sequence ID" value="CAH3141682.1"/>
    <property type="molecule type" value="Genomic_DNA"/>
</dbReference>
<sequence>MSEQQAIPDRPATSKTPSITRFIRYEHLIAGVSGGVTSTLVLHPLDLIKIRFQVNDGSGKLPAYRGLTDAVKSIVRTAGLKGLYQGVTPNVWGNGSAWGLYFFSYNILKAWMQKDSDKPLGFERHLIAGAVAGIGTLSVTNPIWVVKTRLCLQYSDPLAGKTQTPQYKGMFDALLKLWRHEGLRGLYKGYIPGIFGVSHGALQFMAYEELKKGYSQYFGTPINKKLSSTEYLVMASLSKIFAATATYPYQVVRARLQNQYTMVEYKGALDVISKTFRHEGVTGFYKGLIPSVLRVTPACALTFVVYENVIHFLLPDR</sequence>
<feature type="repeat" description="Solcar" evidence="14">
    <location>
        <begin position="226"/>
        <end position="312"/>
    </location>
</feature>
<accession>A0AAU9XAD4</accession>
<evidence type="ECO:0000256" key="3">
    <source>
        <dbReference type="ARBA" id="ARBA00022448"/>
    </source>
</evidence>
<protein>
    <recommendedName>
        <fullName evidence="12">Solute carrier family 25 member 32</fullName>
    </recommendedName>
    <alternativeName>
        <fullName evidence="13">Mitochondrial FAD transporter</fullName>
    </alternativeName>
</protein>
<evidence type="ECO:0000256" key="8">
    <source>
        <dbReference type="ARBA" id="ARBA00023128"/>
    </source>
</evidence>
<evidence type="ECO:0000256" key="6">
    <source>
        <dbReference type="ARBA" id="ARBA00022792"/>
    </source>
</evidence>
<evidence type="ECO:0000256" key="9">
    <source>
        <dbReference type="ARBA" id="ARBA00023136"/>
    </source>
</evidence>
<dbReference type="Pfam" id="PF00153">
    <property type="entry name" value="Mito_carr"/>
    <property type="match status" value="3"/>
</dbReference>
<evidence type="ECO:0000256" key="14">
    <source>
        <dbReference type="PROSITE-ProRule" id="PRU00282"/>
    </source>
</evidence>
<keyword evidence="8" id="KW-0496">Mitochondrion</keyword>
<evidence type="ECO:0000256" key="15">
    <source>
        <dbReference type="RuleBase" id="RU000488"/>
    </source>
</evidence>
<proteinExistence type="inferred from homology"/>
<gene>
    <name evidence="16" type="ORF">PMEA_00019505</name>
</gene>
<organism evidence="16 17">
    <name type="scientific">Pocillopora meandrina</name>
    <dbReference type="NCBI Taxonomy" id="46732"/>
    <lineage>
        <taxon>Eukaryota</taxon>
        <taxon>Metazoa</taxon>
        <taxon>Cnidaria</taxon>
        <taxon>Anthozoa</taxon>
        <taxon>Hexacorallia</taxon>
        <taxon>Scleractinia</taxon>
        <taxon>Astrocoeniina</taxon>
        <taxon>Pocilloporidae</taxon>
        <taxon>Pocillopora</taxon>
    </lineage>
</organism>
<evidence type="ECO:0000313" key="17">
    <source>
        <dbReference type="Proteomes" id="UP001159428"/>
    </source>
</evidence>
<keyword evidence="5" id="KW-0677">Repeat</keyword>
<dbReference type="InterPro" id="IPR002067">
    <property type="entry name" value="MCP"/>
</dbReference>
<keyword evidence="9 14" id="KW-0472">Membrane</keyword>
<dbReference type="GO" id="GO:0005743">
    <property type="term" value="C:mitochondrial inner membrane"/>
    <property type="evidence" value="ECO:0007669"/>
    <property type="project" value="UniProtKB-SubCell"/>
</dbReference>
<dbReference type="InterPro" id="IPR023395">
    <property type="entry name" value="MCP_dom_sf"/>
</dbReference>
<evidence type="ECO:0000256" key="12">
    <source>
        <dbReference type="ARBA" id="ARBA00070508"/>
    </source>
</evidence>
<name>A0AAU9XAD4_9CNID</name>
<reference evidence="16 17" key="1">
    <citation type="submission" date="2022-05" db="EMBL/GenBank/DDBJ databases">
        <authorList>
            <consortium name="Genoscope - CEA"/>
            <person name="William W."/>
        </authorList>
    </citation>
    <scope>NUCLEOTIDE SEQUENCE [LARGE SCALE GENOMIC DNA]</scope>
</reference>
<dbReference type="InterPro" id="IPR044712">
    <property type="entry name" value="SLC25A32-like"/>
</dbReference>
<evidence type="ECO:0000256" key="2">
    <source>
        <dbReference type="ARBA" id="ARBA00006375"/>
    </source>
</evidence>
<evidence type="ECO:0000256" key="11">
    <source>
        <dbReference type="ARBA" id="ARBA00058619"/>
    </source>
</evidence>
<evidence type="ECO:0000313" key="16">
    <source>
        <dbReference type="EMBL" id="CAH3141682.1"/>
    </source>
</evidence>
<comment type="similarity">
    <text evidence="2 15">Belongs to the mitochondrial carrier (TC 2.A.29) family.</text>
</comment>
<evidence type="ECO:0000256" key="10">
    <source>
        <dbReference type="ARBA" id="ARBA00050907"/>
    </source>
</evidence>
<dbReference type="Proteomes" id="UP001159428">
    <property type="component" value="Unassembled WGS sequence"/>
</dbReference>
<evidence type="ECO:0000256" key="1">
    <source>
        <dbReference type="ARBA" id="ARBA00004448"/>
    </source>
</evidence>
<dbReference type="SUPFAM" id="SSF103506">
    <property type="entry name" value="Mitochondrial carrier"/>
    <property type="match status" value="1"/>
</dbReference>
<dbReference type="PROSITE" id="PS50920">
    <property type="entry name" value="SOLCAR"/>
    <property type="match status" value="3"/>
</dbReference>
<evidence type="ECO:0000256" key="4">
    <source>
        <dbReference type="ARBA" id="ARBA00022692"/>
    </source>
</evidence>
<dbReference type="PRINTS" id="PR00926">
    <property type="entry name" value="MITOCARRIER"/>
</dbReference>
<dbReference type="AlphaFoldDB" id="A0AAU9XAD4"/>
<keyword evidence="6" id="KW-0999">Mitochondrion inner membrane</keyword>
<dbReference type="PANTHER" id="PTHR45683">
    <property type="entry name" value="MITOCHONDRIAL NICOTINAMIDE ADENINE DINUCLEOTIDE TRANSPORTER 1-RELATED-RELATED"/>
    <property type="match status" value="1"/>
</dbReference>
<feature type="repeat" description="Solcar" evidence="14">
    <location>
        <begin position="120"/>
        <end position="213"/>
    </location>
</feature>
<keyword evidence="17" id="KW-1185">Reference proteome</keyword>
<comment type="caution">
    <text evidence="16">The sequence shown here is derived from an EMBL/GenBank/DDBJ whole genome shotgun (WGS) entry which is preliminary data.</text>
</comment>
<keyword evidence="7" id="KW-1133">Transmembrane helix</keyword>
<keyword evidence="3 15" id="KW-0813">Transport</keyword>
<dbReference type="GO" id="GO:0015215">
    <property type="term" value="F:nucleotide transmembrane transporter activity"/>
    <property type="evidence" value="ECO:0007669"/>
    <property type="project" value="UniProtKB-ARBA"/>
</dbReference>
<evidence type="ECO:0000256" key="5">
    <source>
        <dbReference type="ARBA" id="ARBA00022737"/>
    </source>
</evidence>
<feature type="repeat" description="Solcar" evidence="14">
    <location>
        <begin position="25"/>
        <end position="111"/>
    </location>
</feature>
<comment type="subcellular location">
    <subcellularLocation>
        <location evidence="1">Mitochondrion inner membrane</location>
        <topology evidence="1">Multi-pass membrane protein</topology>
    </subcellularLocation>
</comment>
<dbReference type="InterPro" id="IPR018108">
    <property type="entry name" value="MCP_transmembrane"/>
</dbReference>
<comment type="catalytic activity">
    <reaction evidence="10">
        <text>FAD(in) = FAD(out)</text>
        <dbReference type="Rhea" id="RHEA:76535"/>
        <dbReference type="ChEBI" id="CHEBI:57692"/>
    </reaction>
</comment>